<organism evidence="2 3">
    <name type="scientific">Micromonospora humi</name>
    <dbReference type="NCBI Taxonomy" id="745366"/>
    <lineage>
        <taxon>Bacteria</taxon>
        <taxon>Bacillati</taxon>
        <taxon>Actinomycetota</taxon>
        <taxon>Actinomycetes</taxon>
        <taxon>Micromonosporales</taxon>
        <taxon>Micromonosporaceae</taxon>
        <taxon>Micromonospora</taxon>
    </lineage>
</organism>
<dbReference type="InterPro" id="IPR016181">
    <property type="entry name" value="Acyl_CoA_acyltransferase"/>
</dbReference>
<keyword evidence="2" id="KW-0808">Transferase</keyword>
<reference evidence="3" key="1">
    <citation type="submission" date="2016-06" db="EMBL/GenBank/DDBJ databases">
        <authorList>
            <person name="Varghese N."/>
            <person name="Submissions Spin"/>
        </authorList>
    </citation>
    <scope>NUCLEOTIDE SEQUENCE [LARGE SCALE GENOMIC DNA]</scope>
    <source>
        <strain evidence="3">DSM 45647</strain>
    </source>
</reference>
<dbReference type="Proteomes" id="UP000199360">
    <property type="component" value="Unassembled WGS sequence"/>
</dbReference>
<keyword evidence="3" id="KW-1185">Reference proteome</keyword>
<dbReference type="CDD" id="cd04301">
    <property type="entry name" value="NAT_SF"/>
    <property type="match status" value="1"/>
</dbReference>
<feature type="domain" description="N-acetyltransferase" evidence="1">
    <location>
        <begin position="29"/>
        <end position="189"/>
    </location>
</feature>
<evidence type="ECO:0000259" key="1">
    <source>
        <dbReference type="PROSITE" id="PS51186"/>
    </source>
</evidence>
<proteinExistence type="predicted"/>
<dbReference type="Pfam" id="PF13527">
    <property type="entry name" value="Acetyltransf_9"/>
    <property type="match status" value="1"/>
</dbReference>
<evidence type="ECO:0000313" key="3">
    <source>
        <dbReference type="Proteomes" id="UP000199360"/>
    </source>
</evidence>
<dbReference type="EMBL" id="FMDM01000003">
    <property type="protein sequence ID" value="SCG45832.1"/>
    <property type="molecule type" value="Genomic_DNA"/>
</dbReference>
<dbReference type="AlphaFoldDB" id="A0A1C5HII3"/>
<evidence type="ECO:0000313" key="2">
    <source>
        <dbReference type="EMBL" id="SCG45832.1"/>
    </source>
</evidence>
<sequence length="214" mass="24304">MEGSALLLANRCGLFHLSARRRASYRPAMILREEQTRDRDRVGALHREAFGREHGEVVARLVDDLRRDDPGVLSLVAEEPDQIVGHVMVSRCRLDAPRRLVDVVSLSPLGVAPRWQRRGVGSALVRRGLQELDVRGVPLVFLEGDPRYYSRLGFVPAVAQGFRKPSLRIPDVAFQVVRLSAYEPWMTGTFVYSDTFWRHDCVGLRDPDPENRSY</sequence>
<gene>
    <name evidence="2" type="ORF">GA0070213_103168</name>
</gene>
<dbReference type="PROSITE" id="PS51186">
    <property type="entry name" value="GNAT"/>
    <property type="match status" value="1"/>
</dbReference>
<dbReference type="Gene3D" id="3.40.630.30">
    <property type="match status" value="1"/>
</dbReference>
<dbReference type="GO" id="GO:0016747">
    <property type="term" value="F:acyltransferase activity, transferring groups other than amino-acyl groups"/>
    <property type="evidence" value="ECO:0007669"/>
    <property type="project" value="InterPro"/>
</dbReference>
<dbReference type="InterPro" id="IPR000182">
    <property type="entry name" value="GNAT_dom"/>
</dbReference>
<name>A0A1C5HII3_9ACTN</name>
<protein>
    <submittedName>
        <fullName evidence="2">Putative acetyltransferase</fullName>
    </submittedName>
</protein>
<accession>A0A1C5HII3</accession>
<dbReference type="STRING" id="745366.GA0070213_103168"/>
<dbReference type="SUPFAM" id="SSF55729">
    <property type="entry name" value="Acyl-CoA N-acyltransferases (Nat)"/>
    <property type="match status" value="1"/>
</dbReference>